<keyword evidence="3" id="KW-0677">Repeat</keyword>
<dbReference type="HOGENOM" id="CLU_043374_3_0_11"/>
<dbReference type="Gene3D" id="3.30.70.20">
    <property type="match status" value="2"/>
</dbReference>
<accession>A0A0A8B226</accession>
<feature type="domain" description="4Fe-4S ferredoxin-type" evidence="6">
    <location>
        <begin position="1"/>
        <end position="27"/>
    </location>
</feature>
<keyword evidence="8" id="KW-1185">Reference proteome</keyword>
<proteinExistence type="predicted"/>
<keyword evidence="1" id="KW-0004">4Fe-4S</keyword>
<reference evidence="8" key="1">
    <citation type="submission" date="2014-08" db="EMBL/GenBank/DDBJ databases">
        <title>Coriobacteriaceae sp. complete genome.</title>
        <authorList>
            <person name="Looft T."/>
            <person name="Bayles D.O."/>
            <person name="Stanton T.B."/>
        </authorList>
    </citation>
    <scope>NUCLEOTIDE SEQUENCE [LARGE SCALE GENOMIC DNA]</scope>
    <source>
        <strain evidence="8">68-1-3</strain>
    </source>
</reference>
<gene>
    <name evidence="7" type="ORF">JI75_01315</name>
</gene>
<dbReference type="InterPro" id="IPR017900">
    <property type="entry name" value="4Fe4S_Fe_S_CS"/>
</dbReference>
<protein>
    <submittedName>
        <fullName evidence="7">4Fe-4S ferredoxin</fullName>
    </submittedName>
</protein>
<evidence type="ECO:0000259" key="6">
    <source>
        <dbReference type="PROSITE" id="PS51379"/>
    </source>
</evidence>
<evidence type="ECO:0000256" key="3">
    <source>
        <dbReference type="ARBA" id="ARBA00022737"/>
    </source>
</evidence>
<dbReference type="PANTHER" id="PTHR42859">
    <property type="entry name" value="OXIDOREDUCTASE"/>
    <property type="match status" value="1"/>
</dbReference>
<evidence type="ECO:0000256" key="1">
    <source>
        <dbReference type="ARBA" id="ARBA00022485"/>
    </source>
</evidence>
<dbReference type="InterPro" id="IPR050294">
    <property type="entry name" value="RnfB_subfamily"/>
</dbReference>
<dbReference type="KEGG" id="cbac:JI75_01315"/>
<evidence type="ECO:0000313" key="8">
    <source>
        <dbReference type="Proteomes" id="UP000031121"/>
    </source>
</evidence>
<sequence>MADPDVCIGCRTCMAACLSKHDVLDDIAVARLNLVSTMKISAPIVCQHCADAPCAQVCPTRALYRDGGRIAVNEAACIGCRGCVAACPYGAVNVVTRTVTTKLGDLVIEQHEKPTVIKCDLCADRPEGPACIAACPTKGLVLVDKVELARRQIKAEKQAS</sequence>
<dbReference type="InterPro" id="IPR017896">
    <property type="entry name" value="4Fe4S_Fe-S-bd"/>
</dbReference>
<dbReference type="EMBL" id="CP009302">
    <property type="protein sequence ID" value="AJC11526.1"/>
    <property type="molecule type" value="Genomic_DNA"/>
</dbReference>
<evidence type="ECO:0000256" key="2">
    <source>
        <dbReference type="ARBA" id="ARBA00022723"/>
    </source>
</evidence>
<keyword evidence="2" id="KW-0479">Metal-binding</keyword>
<keyword evidence="4" id="KW-0408">Iron</keyword>
<dbReference type="PROSITE" id="PS00198">
    <property type="entry name" value="4FE4S_FER_1"/>
    <property type="match status" value="1"/>
</dbReference>
<evidence type="ECO:0000313" key="7">
    <source>
        <dbReference type="EMBL" id="AJC11526.1"/>
    </source>
</evidence>
<dbReference type="GO" id="GO:0046872">
    <property type="term" value="F:metal ion binding"/>
    <property type="evidence" value="ECO:0007669"/>
    <property type="project" value="UniProtKB-KW"/>
</dbReference>
<dbReference type="GO" id="GO:0051539">
    <property type="term" value="F:4 iron, 4 sulfur cluster binding"/>
    <property type="evidence" value="ECO:0007669"/>
    <property type="project" value="UniProtKB-KW"/>
</dbReference>
<dbReference type="STRING" id="1531429.JI75_01315"/>
<name>A0A0A8B226_9ACTN</name>
<evidence type="ECO:0000256" key="4">
    <source>
        <dbReference type="ARBA" id="ARBA00023004"/>
    </source>
</evidence>
<evidence type="ECO:0000256" key="5">
    <source>
        <dbReference type="ARBA" id="ARBA00023014"/>
    </source>
</evidence>
<dbReference type="PANTHER" id="PTHR42859:SF17">
    <property type="entry name" value="ELECTRON TRANSPORT PROTEIN HYDN-RELATED"/>
    <property type="match status" value="1"/>
</dbReference>
<feature type="domain" description="4Fe-4S ferredoxin-type" evidence="6">
    <location>
        <begin position="68"/>
        <end position="97"/>
    </location>
</feature>
<dbReference type="Proteomes" id="UP000031121">
    <property type="component" value="Chromosome"/>
</dbReference>
<dbReference type="SUPFAM" id="SSF54862">
    <property type="entry name" value="4Fe-4S ferredoxins"/>
    <property type="match status" value="1"/>
</dbReference>
<dbReference type="AlphaFoldDB" id="A0A0A8B226"/>
<organism evidence="7 8">
    <name type="scientific">Berryella intestinalis</name>
    <dbReference type="NCBI Taxonomy" id="1531429"/>
    <lineage>
        <taxon>Bacteria</taxon>
        <taxon>Bacillati</taxon>
        <taxon>Actinomycetota</taxon>
        <taxon>Coriobacteriia</taxon>
        <taxon>Eggerthellales</taxon>
        <taxon>Eggerthellaceae</taxon>
        <taxon>Berryella</taxon>
    </lineage>
</organism>
<reference evidence="7 8" key="2">
    <citation type="journal article" date="2015" name="Genome Announc.">
        <title>Complete Genome Sequence of Coriobacteriaceae Strain 68-1-3, a Novel Mucus-Degrading Isolate from the Swine Intestinal Tract.</title>
        <authorList>
            <person name="Looft T."/>
            <person name="Bayles D.O."/>
            <person name="Alt D.P."/>
            <person name="Stanton T.B."/>
        </authorList>
    </citation>
    <scope>NUCLEOTIDE SEQUENCE [LARGE SCALE GENOMIC DNA]</scope>
    <source>
        <strain evidence="7 8">68-1-3</strain>
    </source>
</reference>
<dbReference type="Pfam" id="PF13247">
    <property type="entry name" value="Fer4_11"/>
    <property type="match status" value="1"/>
</dbReference>
<dbReference type="PROSITE" id="PS51379">
    <property type="entry name" value="4FE4S_FER_2"/>
    <property type="match status" value="2"/>
</dbReference>
<dbReference type="Pfam" id="PF12800">
    <property type="entry name" value="Fer4_4"/>
    <property type="match status" value="1"/>
</dbReference>
<keyword evidence="5" id="KW-0411">Iron-sulfur</keyword>